<gene>
    <name evidence="2" type="ORF">BEMITA_LOCUS10802</name>
</gene>
<evidence type="ECO:0000313" key="2">
    <source>
        <dbReference type="EMBL" id="CAH0392269.1"/>
    </source>
</evidence>
<protein>
    <recommendedName>
        <fullName evidence="1">N-acetyltransferase domain-containing protein</fullName>
    </recommendedName>
</protein>
<dbReference type="PANTHER" id="PTHR20958:SF6">
    <property type="entry name" value="GLYCINE N-ACYLTRANSFERASE-LIKE PROTEIN"/>
    <property type="match status" value="1"/>
</dbReference>
<feature type="domain" description="N-acetyltransferase" evidence="1">
    <location>
        <begin position="217"/>
        <end position="352"/>
    </location>
</feature>
<dbReference type="Proteomes" id="UP001152759">
    <property type="component" value="Chromosome 6"/>
</dbReference>
<dbReference type="InterPro" id="IPR000182">
    <property type="entry name" value="GNAT_dom"/>
</dbReference>
<dbReference type="PROSITE" id="PS51186">
    <property type="entry name" value="GNAT"/>
    <property type="match status" value="1"/>
</dbReference>
<reference evidence="2" key="1">
    <citation type="submission" date="2021-12" db="EMBL/GenBank/DDBJ databases">
        <authorList>
            <person name="King R."/>
        </authorList>
    </citation>
    <scope>NUCLEOTIDE SEQUENCE</scope>
</reference>
<dbReference type="InterPro" id="IPR053225">
    <property type="entry name" value="Acyl-CoA_N-acyltransferase"/>
</dbReference>
<dbReference type="AlphaFoldDB" id="A0A9P0AI27"/>
<dbReference type="InterPro" id="IPR013653">
    <property type="entry name" value="GCN5-like_dom"/>
</dbReference>
<dbReference type="Gene3D" id="3.40.630.30">
    <property type="match status" value="1"/>
</dbReference>
<sequence>MTSIWYNIDSCSWYVRGTEVKLLAHVQTGALKLAQILQFLDHFCTKFLDNFEIQSLMCPGHIGYLQSSSVRRSLKGNSQRFHRCALFKPLFERSSYNTKICAYHRLKPKMDLTEDPLQLVPWTKMAELSNKLLSDVPYSLSRSVDRAFPKNVFNTSKRVLCAPTPLARSLDAVAEKLMPLVENFVSHCKLEIRENDKTIYKWRMPEQLGFGDIRCSPEVRLAPLGLESLEQIRSNWFDIKGATEYLATLIKHNHTMGVYSRSSSELCAWVLFSEFCTLSALHTMEQHRRKGYAKLAIKAICERLLSEGLLIGATVHEHNTASLKLFDSLQFESSRDTFRYVVALPLNQEPCG</sequence>
<dbReference type="GO" id="GO:0016747">
    <property type="term" value="F:acyltransferase activity, transferring groups other than amino-acyl groups"/>
    <property type="evidence" value="ECO:0007669"/>
    <property type="project" value="InterPro"/>
</dbReference>
<organism evidence="2 3">
    <name type="scientific">Bemisia tabaci</name>
    <name type="common">Sweetpotato whitefly</name>
    <name type="synonym">Aleurodes tabaci</name>
    <dbReference type="NCBI Taxonomy" id="7038"/>
    <lineage>
        <taxon>Eukaryota</taxon>
        <taxon>Metazoa</taxon>
        <taxon>Ecdysozoa</taxon>
        <taxon>Arthropoda</taxon>
        <taxon>Hexapoda</taxon>
        <taxon>Insecta</taxon>
        <taxon>Pterygota</taxon>
        <taxon>Neoptera</taxon>
        <taxon>Paraneoptera</taxon>
        <taxon>Hemiptera</taxon>
        <taxon>Sternorrhyncha</taxon>
        <taxon>Aleyrodoidea</taxon>
        <taxon>Aleyrodidae</taxon>
        <taxon>Aleyrodinae</taxon>
        <taxon>Bemisia</taxon>
    </lineage>
</organism>
<accession>A0A9P0AI27</accession>
<dbReference type="Pfam" id="PF08445">
    <property type="entry name" value="FR47"/>
    <property type="match status" value="1"/>
</dbReference>
<name>A0A9P0AI27_BEMTA</name>
<dbReference type="PANTHER" id="PTHR20958">
    <property type="entry name" value="GLYCINE N-ACYLTRANSFERASE-LIKE PROTEIN"/>
    <property type="match status" value="1"/>
</dbReference>
<keyword evidence="3" id="KW-1185">Reference proteome</keyword>
<evidence type="ECO:0000313" key="3">
    <source>
        <dbReference type="Proteomes" id="UP001152759"/>
    </source>
</evidence>
<dbReference type="EMBL" id="OU963867">
    <property type="protein sequence ID" value="CAH0392269.1"/>
    <property type="molecule type" value="Genomic_DNA"/>
</dbReference>
<dbReference type="SUPFAM" id="SSF55729">
    <property type="entry name" value="Acyl-CoA N-acyltransferases (Nat)"/>
    <property type="match status" value="1"/>
</dbReference>
<evidence type="ECO:0000259" key="1">
    <source>
        <dbReference type="PROSITE" id="PS51186"/>
    </source>
</evidence>
<proteinExistence type="predicted"/>
<dbReference type="InterPro" id="IPR016181">
    <property type="entry name" value="Acyl_CoA_acyltransferase"/>
</dbReference>